<dbReference type="PANTHER" id="PTHR47691">
    <property type="entry name" value="REGULATOR-RELATED"/>
    <property type="match status" value="1"/>
</dbReference>
<organism evidence="2 3">
    <name type="scientific">Rhodococcus olei</name>
    <dbReference type="NCBI Taxonomy" id="2161675"/>
    <lineage>
        <taxon>Bacteria</taxon>
        <taxon>Bacillati</taxon>
        <taxon>Actinomycetota</taxon>
        <taxon>Actinomycetes</taxon>
        <taxon>Mycobacteriales</taxon>
        <taxon>Nocardiaceae</taxon>
        <taxon>Rhodococcus</taxon>
    </lineage>
</organism>
<gene>
    <name evidence="2" type="ORF">GCM10023094_36860</name>
</gene>
<dbReference type="Proteomes" id="UP001501183">
    <property type="component" value="Unassembled WGS sequence"/>
</dbReference>
<dbReference type="Pfam" id="PF13401">
    <property type="entry name" value="AAA_22"/>
    <property type="match status" value="1"/>
</dbReference>
<dbReference type="SUPFAM" id="SSF52540">
    <property type="entry name" value="P-loop containing nucleoside triphosphate hydrolases"/>
    <property type="match status" value="1"/>
</dbReference>
<evidence type="ECO:0000313" key="3">
    <source>
        <dbReference type="Proteomes" id="UP001501183"/>
    </source>
</evidence>
<keyword evidence="3" id="KW-1185">Reference proteome</keyword>
<protein>
    <submittedName>
        <fullName evidence="2">LuxR family transcriptional regulator</fullName>
    </submittedName>
</protein>
<name>A0ABP8P9W0_9NOCA</name>
<comment type="caution">
    <text evidence="2">The sequence shown here is derived from an EMBL/GenBank/DDBJ whole genome shotgun (WGS) entry which is preliminary data.</text>
</comment>
<dbReference type="Gene3D" id="3.40.50.300">
    <property type="entry name" value="P-loop containing nucleotide triphosphate hydrolases"/>
    <property type="match status" value="1"/>
</dbReference>
<dbReference type="EMBL" id="BAABFB010000059">
    <property type="protein sequence ID" value="GAA4484192.1"/>
    <property type="molecule type" value="Genomic_DNA"/>
</dbReference>
<dbReference type="Gene3D" id="1.25.40.10">
    <property type="entry name" value="Tetratricopeptide repeat domain"/>
    <property type="match status" value="1"/>
</dbReference>
<proteinExistence type="predicted"/>
<dbReference type="PRINTS" id="PR00364">
    <property type="entry name" value="DISEASERSIST"/>
</dbReference>
<dbReference type="InterPro" id="IPR049945">
    <property type="entry name" value="AAA_22"/>
</dbReference>
<dbReference type="InterPro" id="IPR036388">
    <property type="entry name" value="WH-like_DNA-bd_sf"/>
</dbReference>
<reference evidence="3" key="1">
    <citation type="journal article" date="2019" name="Int. J. Syst. Evol. Microbiol.">
        <title>The Global Catalogue of Microorganisms (GCM) 10K type strain sequencing project: providing services to taxonomists for standard genome sequencing and annotation.</title>
        <authorList>
            <consortium name="The Broad Institute Genomics Platform"/>
            <consortium name="The Broad Institute Genome Sequencing Center for Infectious Disease"/>
            <person name="Wu L."/>
            <person name="Ma J."/>
        </authorList>
    </citation>
    <scope>NUCLEOTIDE SEQUENCE [LARGE SCALE GENOMIC DNA]</scope>
    <source>
        <strain evidence="3">JCM 32206</strain>
    </source>
</reference>
<dbReference type="PROSITE" id="PS50043">
    <property type="entry name" value="HTH_LUXR_2"/>
    <property type="match status" value="1"/>
</dbReference>
<dbReference type="InterPro" id="IPR000792">
    <property type="entry name" value="Tscrpt_reg_LuxR_C"/>
</dbReference>
<dbReference type="SMART" id="SM00421">
    <property type="entry name" value="HTH_LUXR"/>
    <property type="match status" value="1"/>
</dbReference>
<dbReference type="SUPFAM" id="SSF48452">
    <property type="entry name" value="TPR-like"/>
    <property type="match status" value="1"/>
</dbReference>
<dbReference type="Gene3D" id="1.10.10.10">
    <property type="entry name" value="Winged helix-like DNA-binding domain superfamily/Winged helix DNA-binding domain"/>
    <property type="match status" value="1"/>
</dbReference>
<dbReference type="Pfam" id="PF00196">
    <property type="entry name" value="GerE"/>
    <property type="match status" value="1"/>
</dbReference>
<dbReference type="InterPro" id="IPR011990">
    <property type="entry name" value="TPR-like_helical_dom_sf"/>
</dbReference>
<accession>A0ABP8P9W0</accession>
<dbReference type="PANTHER" id="PTHR47691:SF3">
    <property type="entry name" value="HTH-TYPE TRANSCRIPTIONAL REGULATOR RV0890C-RELATED"/>
    <property type="match status" value="1"/>
</dbReference>
<dbReference type="CDD" id="cd06170">
    <property type="entry name" value="LuxR_C_like"/>
    <property type="match status" value="1"/>
</dbReference>
<evidence type="ECO:0000259" key="1">
    <source>
        <dbReference type="PROSITE" id="PS50043"/>
    </source>
</evidence>
<dbReference type="SUPFAM" id="SSF46894">
    <property type="entry name" value="C-terminal effector domain of the bipartite response regulators"/>
    <property type="match status" value="1"/>
</dbReference>
<evidence type="ECO:0000313" key="2">
    <source>
        <dbReference type="EMBL" id="GAA4484192.1"/>
    </source>
</evidence>
<dbReference type="InterPro" id="IPR027417">
    <property type="entry name" value="P-loop_NTPase"/>
</dbReference>
<dbReference type="PRINTS" id="PR00038">
    <property type="entry name" value="HTHLUXR"/>
</dbReference>
<sequence length="766" mass="82190">MSSVTCERVGNLPHQLTNFVGRRHELAEVRRLLSDSRLVTVTGPGGVGKTRLALRVGEDAQGIFADGVWLVELGELSEPSLLAETVTAALGLRERVARPPLPLLVEFLADRHVLIVLDNCEHLVTPVAEFATELLRSCPGTRILATSREPLGVNGEVTVRVPPLTVPDPGSSSRGLSRCEAVTLFTDRARDAVPGFGLTEDNQDAVAEICRRLDGLPLAIELAAARVRMLAPVQILQLLTNRYELLTAAYRGVPPRHQTLKWCVDWSYELCTPHEQELWRRLAVFSGGVESDAVTGICAGSVPAERVPEIVGSLVEKSILSREDGPVVRYRMLDTIREYGLEKLDASGESGLLRRRHRDWYEALALQAEAAWIGPQQLEWIARFDRDRADLRGALEFSVTEPGEDGAALRMAGSLFPYWVSRGLYSEGRYWIERALTGADGSASVARLSALTGASMIASMQGDVVAAQAFMDAAQGIAGSVEDATTLANLASATGYVATFSGDFARATACFESALITVGSDGALPARVGALVGLAMVCGLSGDSDRAIASHKEVIALTEAHGESMYRAYSLCMLGIAVWERGDSGRATRLIEEALRLTRMVDDPLGTAMCLEVLGWLAGDPERAAALMGASAAVGEAAGSPTIVIRDLFGHHDRVVRESTDALGSRAYETAFGRGRGLGVDAAVAYALRDTASAPGARDSATRLTRRERQVADLVAQGLTNKAIAQHLVIAQRTAEGHVEKVLTKLGFTSRTQIAAWVAAQDAERE</sequence>
<dbReference type="InterPro" id="IPR016032">
    <property type="entry name" value="Sig_transdc_resp-reg_C-effctor"/>
</dbReference>
<feature type="domain" description="HTH luxR-type" evidence="1">
    <location>
        <begin position="697"/>
        <end position="762"/>
    </location>
</feature>